<dbReference type="Gene3D" id="2.60.40.10">
    <property type="entry name" value="Immunoglobulins"/>
    <property type="match status" value="2"/>
</dbReference>
<feature type="compositionally biased region" description="Polar residues" evidence="1">
    <location>
        <begin position="781"/>
        <end position="790"/>
    </location>
</feature>
<feature type="domain" description="Fibronectin type-III" evidence="2">
    <location>
        <begin position="780"/>
        <end position="876"/>
    </location>
</feature>
<dbReference type="GO" id="GO:0016020">
    <property type="term" value="C:membrane"/>
    <property type="evidence" value="ECO:0007669"/>
    <property type="project" value="UniProtKB-SubCell"/>
</dbReference>
<dbReference type="PANTHER" id="PTHR46957">
    <property type="entry name" value="CYTOKINE RECEPTOR"/>
    <property type="match status" value="1"/>
</dbReference>
<dbReference type="InterPro" id="IPR050713">
    <property type="entry name" value="RTP_Phos/Ushers"/>
</dbReference>
<evidence type="ECO:0000313" key="3">
    <source>
        <dbReference type="Proteomes" id="UP000050792"/>
    </source>
</evidence>
<evidence type="ECO:0000256" key="1">
    <source>
        <dbReference type="SAM" id="MobiDB-lite"/>
    </source>
</evidence>
<dbReference type="InterPro" id="IPR013783">
    <property type="entry name" value="Ig-like_fold"/>
</dbReference>
<dbReference type="PROSITE" id="PS50853">
    <property type="entry name" value="FN3"/>
    <property type="match status" value="2"/>
</dbReference>
<feature type="region of interest" description="Disordered" evidence="1">
    <location>
        <begin position="764"/>
        <end position="790"/>
    </location>
</feature>
<evidence type="ECO:0000259" key="2">
    <source>
        <dbReference type="PROSITE" id="PS50853"/>
    </source>
</evidence>
<name>A0AA85FHS5_9TREM</name>
<reference evidence="4" key="2">
    <citation type="submission" date="2023-11" db="UniProtKB">
        <authorList>
            <consortium name="WormBaseParasite"/>
        </authorList>
    </citation>
    <scope>IDENTIFICATION</scope>
</reference>
<dbReference type="AlphaFoldDB" id="A0AA85FHS5"/>
<reference evidence="3" key="1">
    <citation type="submission" date="2022-06" db="EMBL/GenBank/DDBJ databases">
        <authorList>
            <person name="Berger JAMES D."/>
            <person name="Berger JAMES D."/>
        </authorList>
    </citation>
    <scope>NUCLEOTIDE SEQUENCE [LARGE SCALE GENOMIC DNA]</scope>
</reference>
<dbReference type="InterPro" id="IPR003961">
    <property type="entry name" value="FN3_dom"/>
</dbReference>
<dbReference type="Pfam" id="PF00041">
    <property type="entry name" value="fn3"/>
    <property type="match status" value="1"/>
</dbReference>
<dbReference type="SMART" id="SM00060">
    <property type="entry name" value="FN3"/>
    <property type="match status" value="3"/>
</dbReference>
<dbReference type="InterPro" id="IPR036116">
    <property type="entry name" value="FN3_sf"/>
</dbReference>
<accession>A0AA85FHS5</accession>
<dbReference type="PANTHER" id="PTHR46957:SF3">
    <property type="entry name" value="CYTOKINE RECEPTOR"/>
    <property type="match status" value="1"/>
</dbReference>
<organism evidence="3 4">
    <name type="scientific">Schistosoma rodhaini</name>
    <dbReference type="NCBI Taxonomy" id="6188"/>
    <lineage>
        <taxon>Eukaryota</taxon>
        <taxon>Metazoa</taxon>
        <taxon>Spiralia</taxon>
        <taxon>Lophotrochozoa</taxon>
        <taxon>Platyhelminthes</taxon>
        <taxon>Trematoda</taxon>
        <taxon>Digenea</taxon>
        <taxon>Strigeidida</taxon>
        <taxon>Schistosomatoidea</taxon>
        <taxon>Schistosomatidae</taxon>
        <taxon>Schistosoma</taxon>
    </lineage>
</organism>
<dbReference type="Proteomes" id="UP000050792">
    <property type="component" value="Unassembled WGS sequence"/>
</dbReference>
<sequence length="906" mass="103739">MVRLLYYKNYSIILLIINFILCHGDFMDLISESICAAKCLKEFTNSLNEQDKAFLKQRPDLTQPHCINQENKCALCLEICKWPRSQTIDCSISCQKYTSMSNSNEISDSISTVLSAVSSSSSSSSSSLSISSPTLSSSSLSSSAPVPELQNIKSTCLKACYTAQQVYSQSDQLKTNPNNAFCPRLNTWPESCQYMCKNNADCISYGYTKCCQTMKCFENLQQKRLSNYVKNFTKIGVCSQGVYDPQTVPPVPGKPIVKQVENSIQLHSNGKFYTHLDRSNLLSNTQQNQLELDWPNYYNLSIGEHNPIVFLIQLRMYSTVQTLNSPLHKPFNSVSFLPMNNFIESSQPNEYLFDKWTNLIWTTKLGAVLSDLNPGTWYQFRLLAISSDGFGGWGEPSEPIRTQVQLIPPSRPRNLTEIRSRIFENHVDSTIHWDIPEEITFPLKKYQIIWRQYYAFNGEDRSSLTEYTANVPGDKTTYLIQNLKPGTTYKIEVKAVSLFEGIEMKSHPATLYISTIQIPSQQTETVFTSPISTNESCMCGDSKRDYLMVTDQYYENQQLNAILSLNVKINREQFNLTTPTANIIYMIEWMPRVCIETQNQTNTEFIGIRRKRIAEYELRNILLTDLQFQCHYEASVFIMLNHNNKTSSINMDNHLTNNKLPTLFKWTTCFCTPACQNVVIKDSVTPKHCYLQTFSPILQPVELTYTLLSDENSMELRRLKQNHMDEFIVVAEANGPYLSKQANIQSNLNTNNYTVIVTWHPVTSTGHSKSESRRSSRTLKNRTPSIKTTNPEIRGVRLTWGPRLYEPIEYEVYSNIIQPLMDPEKTQSKVLDLNVPGLQLKGLKQETLYIVQAQMISEKEDGPISTIYFMTPTNKNNALRNYQSIQEKNINLMSIIILLQFIYNIV</sequence>
<keyword evidence="3" id="KW-1185">Reference proteome</keyword>
<dbReference type="SUPFAM" id="SSF49265">
    <property type="entry name" value="Fibronectin type III"/>
    <property type="match status" value="1"/>
</dbReference>
<protein>
    <recommendedName>
        <fullName evidence="2">Fibronectin type-III domain-containing protein</fullName>
    </recommendedName>
</protein>
<evidence type="ECO:0000313" key="4">
    <source>
        <dbReference type="WBParaSite" id="SRDH1_50370.2"/>
    </source>
</evidence>
<dbReference type="WBParaSite" id="SRDH1_50370.2">
    <property type="protein sequence ID" value="SRDH1_50370.2"/>
    <property type="gene ID" value="SRDH1_50370"/>
</dbReference>
<dbReference type="CDD" id="cd00063">
    <property type="entry name" value="FN3"/>
    <property type="match status" value="2"/>
</dbReference>
<feature type="domain" description="Fibronectin type-III" evidence="2">
    <location>
        <begin position="408"/>
        <end position="521"/>
    </location>
</feature>
<proteinExistence type="predicted"/>